<keyword evidence="2" id="KW-1185">Reference proteome</keyword>
<name>A0A3M7T7S3_BRAPC</name>
<reference evidence="1 2" key="1">
    <citation type="journal article" date="2018" name="Sci. Rep.">
        <title>Genomic signatures of local adaptation to the degree of environmental predictability in rotifers.</title>
        <authorList>
            <person name="Franch-Gras L."/>
            <person name="Hahn C."/>
            <person name="Garcia-Roger E.M."/>
            <person name="Carmona M.J."/>
            <person name="Serra M."/>
            <person name="Gomez A."/>
        </authorList>
    </citation>
    <scope>NUCLEOTIDE SEQUENCE [LARGE SCALE GENOMIC DNA]</scope>
    <source>
        <strain evidence="1">HYR1</strain>
    </source>
</reference>
<organism evidence="1 2">
    <name type="scientific">Brachionus plicatilis</name>
    <name type="common">Marine rotifer</name>
    <name type="synonym">Brachionus muelleri</name>
    <dbReference type="NCBI Taxonomy" id="10195"/>
    <lineage>
        <taxon>Eukaryota</taxon>
        <taxon>Metazoa</taxon>
        <taxon>Spiralia</taxon>
        <taxon>Gnathifera</taxon>
        <taxon>Rotifera</taxon>
        <taxon>Eurotatoria</taxon>
        <taxon>Monogononta</taxon>
        <taxon>Pseudotrocha</taxon>
        <taxon>Ploima</taxon>
        <taxon>Brachionidae</taxon>
        <taxon>Brachionus</taxon>
    </lineage>
</organism>
<protein>
    <submittedName>
        <fullName evidence="1">Uncharacterized protein</fullName>
    </submittedName>
</protein>
<accession>A0A3M7T7S3</accession>
<gene>
    <name evidence="1" type="ORF">BpHYR1_026138</name>
</gene>
<comment type="caution">
    <text evidence="1">The sequence shown here is derived from an EMBL/GenBank/DDBJ whole genome shotgun (WGS) entry which is preliminary data.</text>
</comment>
<dbReference type="Proteomes" id="UP000276133">
    <property type="component" value="Unassembled WGS sequence"/>
</dbReference>
<dbReference type="EMBL" id="REGN01000173">
    <property type="protein sequence ID" value="RNA43880.1"/>
    <property type="molecule type" value="Genomic_DNA"/>
</dbReference>
<proteinExistence type="predicted"/>
<evidence type="ECO:0000313" key="2">
    <source>
        <dbReference type="Proteomes" id="UP000276133"/>
    </source>
</evidence>
<dbReference type="AlphaFoldDB" id="A0A3M7T7S3"/>
<evidence type="ECO:0000313" key="1">
    <source>
        <dbReference type="EMBL" id="RNA43880.1"/>
    </source>
</evidence>
<sequence>MENLKIFRQLIRRAKDRIVGNSNRHSALEKDELVGDWSARVNNSMGTGPELTIAWMVMAGLTSEPIEAEPVHRQHHPSRISAEYVKFKNI</sequence>